<evidence type="ECO:0000256" key="1">
    <source>
        <dbReference type="SAM" id="MobiDB-lite"/>
    </source>
</evidence>
<dbReference type="EMBL" id="AWUE01024849">
    <property type="protein sequence ID" value="OMO49555.1"/>
    <property type="molecule type" value="Genomic_DNA"/>
</dbReference>
<proteinExistence type="predicted"/>
<gene>
    <name evidence="2" type="ORF">COLO4_38501</name>
</gene>
<accession>A0A1R3FUV7</accession>
<dbReference type="Proteomes" id="UP000187203">
    <property type="component" value="Unassembled WGS sequence"/>
</dbReference>
<name>A0A1R3FUV7_9ROSI</name>
<reference evidence="3" key="1">
    <citation type="submission" date="2013-09" db="EMBL/GenBank/DDBJ databases">
        <title>Corchorus olitorius genome sequencing.</title>
        <authorList>
            <person name="Alam M."/>
            <person name="Haque M.S."/>
            <person name="Islam M.S."/>
            <person name="Emdad E.M."/>
            <person name="Islam M.M."/>
            <person name="Ahmed B."/>
            <person name="Halim A."/>
            <person name="Hossen Q.M.M."/>
            <person name="Hossain M.Z."/>
            <person name="Ahmed R."/>
            <person name="Khan M.M."/>
            <person name="Islam R."/>
            <person name="Rashid M.M."/>
            <person name="Khan S.A."/>
            <person name="Rahman M.S."/>
            <person name="Alam M."/>
            <person name="Yahiya A.S."/>
            <person name="Khan M.S."/>
            <person name="Azam M.S."/>
            <person name="Haque T."/>
            <person name="Lashkar M.Z.H."/>
            <person name="Akhand A.I."/>
            <person name="Morshed G."/>
            <person name="Roy S."/>
            <person name="Uddin K.S."/>
            <person name="Rabeya T."/>
            <person name="Hossain A.S."/>
            <person name="Chowdhury A."/>
            <person name="Snigdha A.R."/>
            <person name="Mortoza M.S."/>
            <person name="Matin S.A."/>
            <person name="Hoque S.M.E."/>
            <person name="Islam M.K."/>
            <person name="Roy D.K."/>
            <person name="Haider R."/>
            <person name="Moosa M.M."/>
            <person name="Elias S.M."/>
            <person name="Hasan A.M."/>
            <person name="Jahan S."/>
            <person name="Shafiuddin M."/>
            <person name="Mahmood N."/>
            <person name="Shommy N.S."/>
        </authorList>
    </citation>
    <scope>NUCLEOTIDE SEQUENCE [LARGE SCALE GENOMIC DNA]</scope>
    <source>
        <strain evidence="3">cv. O-4</strain>
    </source>
</reference>
<organism evidence="2 3">
    <name type="scientific">Corchorus olitorius</name>
    <dbReference type="NCBI Taxonomy" id="93759"/>
    <lineage>
        <taxon>Eukaryota</taxon>
        <taxon>Viridiplantae</taxon>
        <taxon>Streptophyta</taxon>
        <taxon>Embryophyta</taxon>
        <taxon>Tracheophyta</taxon>
        <taxon>Spermatophyta</taxon>
        <taxon>Magnoliopsida</taxon>
        <taxon>eudicotyledons</taxon>
        <taxon>Gunneridae</taxon>
        <taxon>Pentapetalae</taxon>
        <taxon>rosids</taxon>
        <taxon>malvids</taxon>
        <taxon>Malvales</taxon>
        <taxon>Malvaceae</taxon>
        <taxon>Grewioideae</taxon>
        <taxon>Apeibeae</taxon>
        <taxon>Corchorus</taxon>
    </lineage>
</organism>
<feature type="region of interest" description="Disordered" evidence="1">
    <location>
        <begin position="1"/>
        <end position="63"/>
    </location>
</feature>
<comment type="caution">
    <text evidence="2">The sequence shown here is derived from an EMBL/GenBank/DDBJ whole genome shotgun (WGS) entry which is preliminary data.</text>
</comment>
<sequence>MTAAAPITAKHRRRSPQSPFNSLYQLPSSDPTPTNNRIQRTPTSVRSPSSLNLQFSRYTKENP</sequence>
<dbReference type="AlphaFoldDB" id="A0A1R3FUV7"/>
<keyword evidence="3" id="KW-1185">Reference proteome</keyword>
<evidence type="ECO:0000313" key="2">
    <source>
        <dbReference type="EMBL" id="OMO49555.1"/>
    </source>
</evidence>
<protein>
    <submittedName>
        <fullName evidence="2">Uncharacterized protein</fullName>
    </submittedName>
</protein>
<evidence type="ECO:0000313" key="3">
    <source>
        <dbReference type="Proteomes" id="UP000187203"/>
    </source>
</evidence>
<feature type="compositionally biased region" description="Polar residues" evidence="1">
    <location>
        <begin position="16"/>
        <end position="57"/>
    </location>
</feature>